<dbReference type="InterPro" id="IPR051082">
    <property type="entry name" value="Pentapeptide-BTB/POZ_domain"/>
</dbReference>
<dbReference type="EMBL" id="JAPMKV010000007">
    <property type="protein sequence ID" value="MCX7445692.1"/>
    <property type="molecule type" value="Genomic_DNA"/>
</dbReference>
<dbReference type="SUPFAM" id="SSF141571">
    <property type="entry name" value="Pentapeptide repeat-like"/>
    <property type="match status" value="1"/>
</dbReference>
<keyword evidence="2" id="KW-0472">Membrane</keyword>
<feature type="region of interest" description="Disordered" evidence="1">
    <location>
        <begin position="238"/>
        <end position="269"/>
    </location>
</feature>
<gene>
    <name evidence="3" type="ORF">OS125_10645</name>
</gene>
<feature type="region of interest" description="Disordered" evidence="1">
    <location>
        <begin position="74"/>
        <end position="96"/>
    </location>
</feature>
<protein>
    <submittedName>
        <fullName evidence="3">Pentapeptide repeat-containing protein</fullName>
    </submittedName>
</protein>
<evidence type="ECO:0000256" key="1">
    <source>
        <dbReference type="SAM" id="MobiDB-lite"/>
    </source>
</evidence>
<dbReference type="PANTHER" id="PTHR14136:SF17">
    <property type="entry name" value="BTB_POZ DOMAIN-CONTAINING PROTEIN KCTD9"/>
    <property type="match status" value="1"/>
</dbReference>
<dbReference type="PANTHER" id="PTHR14136">
    <property type="entry name" value="BTB_POZ DOMAIN-CONTAINING PROTEIN KCTD9"/>
    <property type="match status" value="1"/>
</dbReference>
<feature type="compositionally biased region" description="Basic and acidic residues" evidence="1">
    <location>
        <begin position="238"/>
        <end position="260"/>
    </location>
</feature>
<feature type="compositionally biased region" description="Basic and acidic residues" evidence="1">
    <location>
        <begin position="74"/>
        <end position="87"/>
    </location>
</feature>
<accession>A0ABT3WTZ3</accession>
<organism evidence="3 4">
    <name type="scientific">Corynebacterium pygosceleis</name>
    <dbReference type="NCBI Taxonomy" id="2800406"/>
    <lineage>
        <taxon>Bacteria</taxon>
        <taxon>Bacillati</taxon>
        <taxon>Actinomycetota</taxon>
        <taxon>Actinomycetes</taxon>
        <taxon>Mycobacteriales</taxon>
        <taxon>Corynebacteriaceae</taxon>
        <taxon>Corynebacterium</taxon>
    </lineage>
</organism>
<dbReference type="InterPro" id="IPR001646">
    <property type="entry name" value="5peptide_repeat"/>
</dbReference>
<evidence type="ECO:0000313" key="3">
    <source>
        <dbReference type="EMBL" id="MCX7445692.1"/>
    </source>
</evidence>
<reference evidence="3" key="1">
    <citation type="submission" date="2022-11" db="EMBL/GenBank/DDBJ databases">
        <title>Corynebacterium sp. isolated from Penguins.</title>
        <authorList>
            <person name="Sedlar K."/>
            <person name="Svec P."/>
        </authorList>
    </citation>
    <scope>NUCLEOTIDE SEQUENCE</scope>
    <source>
        <strain evidence="3">P7003</strain>
    </source>
</reference>
<keyword evidence="2" id="KW-0812">Transmembrane</keyword>
<feature type="transmembrane region" description="Helical" evidence="2">
    <location>
        <begin position="136"/>
        <end position="157"/>
    </location>
</feature>
<dbReference type="RefSeq" id="WP_267186785.1">
    <property type="nucleotide sequence ID" value="NZ_JAPMKV010000007.1"/>
</dbReference>
<dbReference type="Gene3D" id="2.160.20.80">
    <property type="entry name" value="E3 ubiquitin-protein ligase SopA"/>
    <property type="match status" value="1"/>
</dbReference>
<feature type="transmembrane region" description="Helical" evidence="2">
    <location>
        <begin position="42"/>
        <end position="64"/>
    </location>
</feature>
<proteinExistence type="predicted"/>
<comment type="caution">
    <text evidence="3">The sequence shown here is derived from an EMBL/GenBank/DDBJ whole genome shotgun (WGS) entry which is preliminary data.</text>
</comment>
<feature type="transmembrane region" description="Helical" evidence="2">
    <location>
        <begin position="187"/>
        <end position="206"/>
    </location>
</feature>
<dbReference type="Proteomes" id="UP001081709">
    <property type="component" value="Unassembled WGS sequence"/>
</dbReference>
<evidence type="ECO:0000313" key="4">
    <source>
        <dbReference type="Proteomes" id="UP001081709"/>
    </source>
</evidence>
<sequence length="574" mass="64222">MGEKDAANNAARVGARKAVDSREDFWSFRGIPEDHPRVIRGLIWMVAMLFRVVLLPFRLVIWLLEHPDVRGEEADAKVPHKTADRSGTEPSEGIPRWRTLGDRQQIVTILVFITLPLALVGEGWGKLWVKLSEGSWRQWMLIGFAVVAVLVWLSVWFTERIPEETREPADTHPGTTAPVKKVSFPELLFVLLAVLALAAGLRAILVSDLEKTVQLAAGFFAAGGVALSVWATQRRSIEQQEREDRRQNDRLESESLRESRQLSVQQRMDMSKKLQTSIDHLSKDSEVVRAAAISELMFQIDDWNALIEGECTEISSRKPDDMKQRLEQLRAEGLRRRQELFDLAMKDYVRGTQGSPGDSSSENAGTNVKRDLQEGIIAARRKGLKSAQKGSFDGVNFEGVRLPDLPVDGRPVSGDTDKKGKQIREKTWTARLRGADLESAHLEGAMLQLANLEGADLWRANLKGVKLWWANLEGAMLQLANLKETKLWHANLEKAYLMGANLEGAELTGANLRGAELSYKNNALSMPCTFDEETQWQDATYSPSMVFPEGFDPEAHGMILVDDPKPEETPEGND</sequence>
<keyword evidence="2" id="KW-1133">Transmembrane helix</keyword>
<keyword evidence="4" id="KW-1185">Reference proteome</keyword>
<evidence type="ECO:0000256" key="2">
    <source>
        <dbReference type="SAM" id="Phobius"/>
    </source>
</evidence>
<dbReference type="Pfam" id="PF00805">
    <property type="entry name" value="Pentapeptide"/>
    <property type="match status" value="2"/>
</dbReference>
<feature type="transmembrane region" description="Helical" evidence="2">
    <location>
        <begin position="106"/>
        <end position="124"/>
    </location>
</feature>
<name>A0ABT3WTZ3_9CORY</name>